<keyword evidence="2 7" id="KW-0055">Arginine biosynthesis</keyword>
<keyword evidence="7" id="KW-0028">Amino-acid biosynthesis</keyword>
<evidence type="ECO:0000256" key="4">
    <source>
        <dbReference type="ARBA" id="ARBA00022813"/>
    </source>
</evidence>
<feature type="active site" description="Nucleophile" evidence="7">
    <location>
        <position position="8"/>
    </location>
</feature>
<feature type="binding site" evidence="7">
    <location>
        <position position="248"/>
    </location>
    <ligand>
        <name>substrate</name>
    </ligand>
</feature>
<comment type="pathway">
    <text evidence="7">Amino-acid biosynthesis; L-arginine biosynthesis; N(2)-acetyl-L-ornithine from L-glutamate: step 1/4.</text>
</comment>
<dbReference type="EMBL" id="HBEL01030294">
    <property type="protein sequence ID" value="CAD8417979.1"/>
    <property type="molecule type" value="Transcribed_RNA"/>
</dbReference>
<dbReference type="InterPro" id="IPR016117">
    <property type="entry name" value="ArgJ-like_dom_sf"/>
</dbReference>
<dbReference type="EC" id="2.3.1.1" evidence="7"/>
<keyword evidence="4 7" id="KW-0068">Autocatalytic cleavage</keyword>
<dbReference type="UniPathway" id="UPA00068">
    <property type="reaction ID" value="UER00106"/>
</dbReference>
<feature type="binding site" evidence="7">
    <location>
        <position position="243"/>
    </location>
    <ligand>
        <name>substrate</name>
    </ligand>
</feature>
<evidence type="ECO:0000256" key="1">
    <source>
        <dbReference type="ARBA" id="ARBA00006774"/>
    </source>
</evidence>
<evidence type="ECO:0000256" key="7">
    <source>
        <dbReference type="HAMAP-Rule" id="MF_03124"/>
    </source>
</evidence>
<dbReference type="InterPro" id="IPR002813">
    <property type="entry name" value="Arg_biosynth_ArgJ"/>
</dbReference>
<feature type="chain" id="PRO_5031639966" description="Arginine biosynthesis bifunctional protein ArgJ alpha chain" evidence="7">
    <location>
        <begin position="1"/>
        <end position="7"/>
    </location>
</feature>
<dbReference type="Pfam" id="PF01960">
    <property type="entry name" value="ArgJ"/>
    <property type="match status" value="1"/>
</dbReference>
<dbReference type="SUPFAM" id="SSF56266">
    <property type="entry name" value="DmpA/ArgJ-like"/>
    <property type="match status" value="1"/>
</dbReference>
<dbReference type="HAMAP" id="MF_01106">
    <property type="entry name" value="ArgJ"/>
    <property type="match status" value="1"/>
</dbReference>
<comment type="PTM">
    <text evidence="7">The alpha and beta chains are autoproteolytically processed from a single precursor protein within the mitochondrion.</text>
</comment>
<dbReference type="Gene3D" id="3.60.70.12">
    <property type="entry name" value="L-amino peptidase D-ALA esterase/amidase"/>
    <property type="match status" value="1"/>
</dbReference>
<gene>
    <name evidence="8" type="ORF">PINE0816_LOCUS14114</name>
</gene>
<dbReference type="GO" id="GO:0004358">
    <property type="term" value="F:L-glutamate N-acetyltransferase activity, acting on acetyl-L-ornithine as donor"/>
    <property type="evidence" value="ECO:0007669"/>
    <property type="project" value="UniProtKB-UniRule"/>
</dbReference>
<evidence type="ECO:0000313" key="8">
    <source>
        <dbReference type="EMBL" id="CAD8417979.1"/>
    </source>
</evidence>
<dbReference type="InterPro" id="IPR042195">
    <property type="entry name" value="ArgJ_beta_C"/>
</dbReference>
<feature type="binding site" evidence="7">
    <location>
        <position position="89"/>
    </location>
    <ligand>
        <name>substrate</name>
    </ligand>
</feature>
<dbReference type="PANTHER" id="PTHR23100:SF0">
    <property type="entry name" value="ARGININE BIOSYNTHESIS BIFUNCTIONAL PROTEIN ARGJ, MITOCHONDRIAL"/>
    <property type="match status" value="1"/>
</dbReference>
<sequence length="248" mass="26834">MIEPNMATMLSYIFTDFTIEKKRLQSILTHAVNESFNSISVDGSESTSDTVVALSSNQIESEENDLAEFESAILEICQGLASDIVRNGEGTSHVMRIDISNYPGSDQEARMLGRSIANSALLKCAIAGNDPNTGRLASAIGSFLGRLEDAGTIESKTTNMIIKLGGRTIFKNGKFVLEGDDVENELSQHMIDAQLGEQDEYPKHQRCVEIGIDFGTSTKDDSGECGNVTVLGSDLTAEYVSVNADYRS</sequence>
<comment type="catalytic activity">
    <reaction evidence="7">
        <text>L-glutamate + acetyl-CoA = N-acetyl-L-glutamate + CoA + H(+)</text>
        <dbReference type="Rhea" id="RHEA:24292"/>
        <dbReference type="ChEBI" id="CHEBI:15378"/>
        <dbReference type="ChEBI" id="CHEBI:29985"/>
        <dbReference type="ChEBI" id="CHEBI:44337"/>
        <dbReference type="ChEBI" id="CHEBI:57287"/>
        <dbReference type="ChEBI" id="CHEBI:57288"/>
        <dbReference type="EC" id="2.3.1.1"/>
    </reaction>
</comment>
<evidence type="ECO:0000256" key="6">
    <source>
        <dbReference type="ARBA" id="ARBA00023315"/>
    </source>
</evidence>
<reference evidence="8" key="1">
    <citation type="submission" date="2021-01" db="EMBL/GenBank/DDBJ databases">
        <authorList>
            <person name="Corre E."/>
            <person name="Pelletier E."/>
            <person name="Niang G."/>
            <person name="Scheremetjew M."/>
            <person name="Finn R."/>
            <person name="Kale V."/>
            <person name="Holt S."/>
            <person name="Cochrane G."/>
            <person name="Meng A."/>
            <person name="Brown T."/>
            <person name="Cohen L."/>
        </authorList>
    </citation>
    <scope>NUCLEOTIDE SEQUENCE</scope>
    <source>
        <strain evidence="8">CCAP1064/1</strain>
    </source>
</reference>
<feature type="chain" id="PRO_5031639967" description="Arginine biosynthesis bifunctional protein ArgJ beta chain" evidence="7">
    <location>
        <begin position="8"/>
        <end position="248"/>
    </location>
</feature>
<comment type="caution">
    <text evidence="7">Lacks conserved residue(s) required for the propagation of feature annotation.</text>
</comment>
<feature type="site" description="Cleavage; by autolysis" evidence="7">
    <location>
        <begin position="7"/>
        <end position="8"/>
    </location>
</feature>
<keyword evidence="6 7" id="KW-0012">Acyltransferase</keyword>
<organism evidence="8">
    <name type="scientific">Proboscia inermis</name>
    <dbReference type="NCBI Taxonomy" id="420281"/>
    <lineage>
        <taxon>Eukaryota</taxon>
        <taxon>Sar</taxon>
        <taxon>Stramenopiles</taxon>
        <taxon>Ochrophyta</taxon>
        <taxon>Bacillariophyta</taxon>
        <taxon>Coscinodiscophyceae</taxon>
        <taxon>Rhizosoleniophycidae</taxon>
        <taxon>Rhizosoleniales</taxon>
        <taxon>Rhizosoleniaceae</taxon>
        <taxon>Proboscia</taxon>
    </lineage>
</organism>
<accession>A0A7S0GFY5</accession>
<evidence type="ECO:0000256" key="5">
    <source>
        <dbReference type="ARBA" id="ARBA00023268"/>
    </source>
</evidence>
<proteinExistence type="inferred from homology"/>
<dbReference type="PANTHER" id="PTHR23100">
    <property type="entry name" value="ARGININE BIOSYNTHESIS BIFUNCTIONAL PROTEIN ARGJ"/>
    <property type="match status" value="1"/>
</dbReference>
<name>A0A7S0GFY5_9STRA</name>
<comment type="subunit">
    <text evidence="7">Heterodimer of an alpha and a beta chain.</text>
</comment>
<feature type="binding site" evidence="7">
    <location>
        <position position="8"/>
    </location>
    <ligand>
        <name>substrate</name>
    </ligand>
</feature>
<evidence type="ECO:0000256" key="3">
    <source>
        <dbReference type="ARBA" id="ARBA00022679"/>
    </source>
</evidence>
<dbReference type="Gene3D" id="3.10.20.340">
    <property type="entry name" value="ArgJ beta chain, C-terminal domain"/>
    <property type="match status" value="1"/>
</dbReference>
<evidence type="ECO:0000256" key="2">
    <source>
        <dbReference type="ARBA" id="ARBA00022571"/>
    </source>
</evidence>
<dbReference type="GO" id="GO:0006592">
    <property type="term" value="P:ornithine biosynthetic process"/>
    <property type="evidence" value="ECO:0007669"/>
    <property type="project" value="TreeGrafter"/>
</dbReference>
<keyword evidence="5 7" id="KW-0511">Multifunctional enzyme</keyword>
<dbReference type="GO" id="GO:0004042">
    <property type="term" value="F:L-glutamate N-acetyltransferase activity"/>
    <property type="evidence" value="ECO:0007669"/>
    <property type="project" value="UniProtKB-UniRule"/>
</dbReference>
<protein>
    <recommendedName>
        <fullName evidence="7">Arginine biosynthesis bifunctional protein ArgJ, mitochondrial</fullName>
    </recommendedName>
    <domain>
        <recommendedName>
            <fullName evidence="7">Glutamate N-acetyltransferase</fullName>
            <shortName evidence="7">GAT</shortName>
            <ecNumber evidence="7">2.3.1.35</ecNumber>
        </recommendedName>
        <alternativeName>
            <fullName evidence="7">Ornithine acetyltransferase</fullName>
            <shortName evidence="7">OATase</shortName>
        </alternativeName>
        <alternativeName>
            <fullName evidence="7">Ornithine transacetylase</fullName>
        </alternativeName>
    </domain>
    <domain>
        <recommendedName>
            <fullName evidence="7">Amino-acid acetyltransferase</fullName>
            <ecNumber evidence="7">2.3.1.1</ecNumber>
        </recommendedName>
        <alternativeName>
            <fullName evidence="7">N-acetylglutamate synthase</fullName>
            <shortName evidence="7">AGS</shortName>
        </alternativeName>
    </domain>
    <component>
        <recommendedName>
            <fullName evidence="7">Arginine biosynthesis bifunctional protein ArgJ alpha chain</fullName>
        </recommendedName>
    </component>
    <component>
        <recommendedName>
            <fullName evidence="7">Arginine biosynthesis bifunctional protein ArgJ beta chain</fullName>
        </recommendedName>
    </component>
</protein>
<comment type="similarity">
    <text evidence="1 7">Belongs to the ArgJ family.</text>
</comment>
<comment type="catalytic activity">
    <reaction evidence="7">
        <text>N(2)-acetyl-L-ornithine + L-glutamate = N-acetyl-L-glutamate + L-ornithine</text>
        <dbReference type="Rhea" id="RHEA:15349"/>
        <dbReference type="ChEBI" id="CHEBI:29985"/>
        <dbReference type="ChEBI" id="CHEBI:44337"/>
        <dbReference type="ChEBI" id="CHEBI:46911"/>
        <dbReference type="ChEBI" id="CHEBI:57805"/>
        <dbReference type="EC" id="2.3.1.35"/>
    </reaction>
</comment>
<keyword evidence="7" id="KW-0496">Mitochondrion</keyword>
<comment type="function">
    <text evidence="7">Catalyzes two activities which are involved in the cyclic version of arginine biosynthesis: the synthesis of acetylglutamate from glutamate and acetyl-CoA, and of ornithine by transacetylation between acetylornithine and glutamate.</text>
</comment>
<dbReference type="GO" id="GO:0006526">
    <property type="term" value="P:L-arginine biosynthetic process"/>
    <property type="evidence" value="ECO:0007669"/>
    <property type="project" value="UniProtKB-UniRule"/>
</dbReference>
<comment type="subcellular location">
    <subcellularLocation>
        <location evidence="7">Mitochondrion matrix</location>
    </subcellularLocation>
</comment>
<dbReference type="AlphaFoldDB" id="A0A7S0GFY5"/>
<dbReference type="GO" id="GO:0005759">
    <property type="term" value="C:mitochondrial matrix"/>
    <property type="evidence" value="ECO:0007669"/>
    <property type="project" value="UniProtKB-SubCell"/>
</dbReference>
<keyword evidence="3 7" id="KW-0808">Transferase</keyword>
<comment type="pathway">
    <text evidence="7">Amino-acid biosynthesis; L-arginine biosynthesis; L-ornithine and N-acetyl-L-glutamate from L-glutamate and N(2)-acetyl-L-ornithine (cyclic): step 1/1.</text>
</comment>
<dbReference type="EC" id="2.3.1.35" evidence="7"/>